<evidence type="ECO:0000256" key="3">
    <source>
        <dbReference type="ARBA" id="ARBA00023027"/>
    </source>
</evidence>
<dbReference type="PANTHER" id="PTHR42789:SF1">
    <property type="entry name" value="D-ISOMER SPECIFIC 2-HYDROXYACID DEHYDROGENASE FAMILY PROTEIN (AFU_ORTHOLOGUE AFUA_6G10090)"/>
    <property type="match status" value="1"/>
</dbReference>
<dbReference type="SUPFAM" id="SSF52283">
    <property type="entry name" value="Formate/glycerate dehydrogenase catalytic domain-like"/>
    <property type="match status" value="1"/>
</dbReference>
<evidence type="ECO:0000256" key="1">
    <source>
        <dbReference type="ARBA" id="ARBA00005854"/>
    </source>
</evidence>
<dbReference type="GO" id="GO:0051287">
    <property type="term" value="F:NAD binding"/>
    <property type="evidence" value="ECO:0007669"/>
    <property type="project" value="InterPro"/>
</dbReference>
<evidence type="ECO:0000313" key="7">
    <source>
        <dbReference type="EMBL" id="OGG05635.1"/>
    </source>
</evidence>
<dbReference type="Proteomes" id="UP000177354">
    <property type="component" value="Unassembled WGS sequence"/>
</dbReference>
<sequence>MKILICDPASQNAMEYLKENGFDIEYKPEITAGELKSLIENFQVLLVRSRTKVTGEIINGCRQLKIIGRIGSGYDNIDLESCLKKKIKVINAPDANSQSVAELTVGLMITLLRKLETAFTSMRKGYWLKDELWGNELSGKTVGIVGYGYVGRRVGRILKSFKCNLLIYSRSFKTASLEELFSKSDIITLHPALTSRTEKMINNDLLSKMKRRALIINISRGKIIDENALFYHLKNKLIQGAALDVFTYEPLQKDNRWRTLSNVILTPHIGAATEEALIRASMTVAEDLVRIIKGHKARYSVI</sequence>
<evidence type="ECO:0000259" key="6">
    <source>
        <dbReference type="Pfam" id="PF02826"/>
    </source>
</evidence>
<feature type="domain" description="D-isomer specific 2-hydroxyacid dehydrogenase catalytic" evidence="5">
    <location>
        <begin position="3"/>
        <end position="301"/>
    </location>
</feature>
<comment type="caution">
    <text evidence="7">The sequence shown here is derived from an EMBL/GenBank/DDBJ whole genome shotgun (WGS) entry which is preliminary data.</text>
</comment>
<evidence type="ECO:0008006" key="9">
    <source>
        <dbReference type="Google" id="ProtNLM"/>
    </source>
</evidence>
<keyword evidence="2 4" id="KW-0560">Oxidoreductase</keyword>
<accession>A0A1F5YZU0</accession>
<proteinExistence type="inferred from homology"/>
<dbReference type="Pfam" id="PF02826">
    <property type="entry name" value="2-Hacid_dh_C"/>
    <property type="match status" value="1"/>
</dbReference>
<dbReference type="GO" id="GO:0047545">
    <property type="term" value="F:(S)-2-hydroxyglutarate dehydrogenase activity"/>
    <property type="evidence" value="ECO:0007669"/>
    <property type="project" value="UniProtKB-ARBA"/>
</dbReference>
<organism evidence="7 8">
    <name type="scientific">Candidatus Gottesmanbacteria bacterium RIFCSPHIGHO2_01_FULL_40_15</name>
    <dbReference type="NCBI Taxonomy" id="1798376"/>
    <lineage>
        <taxon>Bacteria</taxon>
        <taxon>Candidatus Gottesmaniibacteriota</taxon>
    </lineage>
</organism>
<dbReference type="CDD" id="cd12173">
    <property type="entry name" value="PGDH_4"/>
    <property type="match status" value="1"/>
</dbReference>
<evidence type="ECO:0000313" key="8">
    <source>
        <dbReference type="Proteomes" id="UP000177354"/>
    </source>
</evidence>
<feature type="domain" description="D-isomer specific 2-hydroxyacid dehydrogenase NAD-binding" evidence="6">
    <location>
        <begin position="105"/>
        <end position="270"/>
    </location>
</feature>
<dbReference type="GO" id="GO:0004617">
    <property type="term" value="F:phosphoglycerate dehydrogenase activity"/>
    <property type="evidence" value="ECO:0007669"/>
    <property type="project" value="UniProtKB-ARBA"/>
</dbReference>
<dbReference type="AlphaFoldDB" id="A0A1F5YZU0"/>
<dbReference type="GO" id="GO:0006564">
    <property type="term" value="P:L-serine biosynthetic process"/>
    <property type="evidence" value="ECO:0007669"/>
    <property type="project" value="UniProtKB-ARBA"/>
</dbReference>
<reference evidence="7 8" key="1">
    <citation type="journal article" date="2016" name="Nat. Commun.">
        <title>Thousands of microbial genomes shed light on interconnected biogeochemical processes in an aquifer system.</title>
        <authorList>
            <person name="Anantharaman K."/>
            <person name="Brown C.T."/>
            <person name="Hug L.A."/>
            <person name="Sharon I."/>
            <person name="Castelle C.J."/>
            <person name="Probst A.J."/>
            <person name="Thomas B.C."/>
            <person name="Singh A."/>
            <person name="Wilkins M.J."/>
            <person name="Karaoz U."/>
            <person name="Brodie E.L."/>
            <person name="Williams K.H."/>
            <person name="Hubbard S.S."/>
            <person name="Banfield J.F."/>
        </authorList>
    </citation>
    <scope>NUCLEOTIDE SEQUENCE [LARGE SCALE GENOMIC DNA]</scope>
</reference>
<dbReference type="FunFam" id="3.40.50.720:FF:000041">
    <property type="entry name" value="D-3-phosphoglycerate dehydrogenase"/>
    <property type="match status" value="1"/>
</dbReference>
<dbReference type="Pfam" id="PF00389">
    <property type="entry name" value="2-Hacid_dh"/>
    <property type="match status" value="1"/>
</dbReference>
<comment type="similarity">
    <text evidence="1 4">Belongs to the D-isomer specific 2-hydroxyacid dehydrogenase family.</text>
</comment>
<dbReference type="InterPro" id="IPR036291">
    <property type="entry name" value="NAD(P)-bd_dom_sf"/>
</dbReference>
<evidence type="ECO:0000256" key="4">
    <source>
        <dbReference type="RuleBase" id="RU003719"/>
    </source>
</evidence>
<dbReference type="InterPro" id="IPR050857">
    <property type="entry name" value="D-2-hydroxyacid_DH"/>
</dbReference>
<evidence type="ECO:0000256" key="2">
    <source>
        <dbReference type="ARBA" id="ARBA00023002"/>
    </source>
</evidence>
<gene>
    <name evidence="7" type="ORF">A2777_00450</name>
</gene>
<dbReference type="InterPro" id="IPR006140">
    <property type="entry name" value="D-isomer_DH_NAD-bd"/>
</dbReference>
<name>A0A1F5YZU0_9BACT</name>
<evidence type="ECO:0000259" key="5">
    <source>
        <dbReference type="Pfam" id="PF00389"/>
    </source>
</evidence>
<dbReference type="InterPro" id="IPR006139">
    <property type="entry name" value="D-isomer_2_OHA_DH_cat_dom"/>
</dbReference>
<dbReference type="SUPFAM" id="SSF51735">
    <property type="entry name" value="NAD(P)-binding Rossmann-fold domains"/>
    <property type="match status" value="1"/>
</dbReference>
<keyword evidence="3" id="KW-0520">NAD</keyword>
<dbReference type="PANTHER" id="PTHR42789">
    <property type="entry name" value="D-ISOMER SPECIFIC 2-HYDROXYACID DEHYDROGENASE FAMILY PROTEIN (AFU_ORTHOLOGUE AFUA_6G10090)"/>
    <property type="match status" value="1"/>
</dbReference>
<protein>
    <recommendedName>
        <fullName evidence="9">3-phosphoglycerate dehydrogenase</fullName>
    </recommendedName>
</protein>
<dbReference type="EMBL" id="MFJF01000028">
    <property type="protein sequence ID" value="OGG05635.1"/>
    <property type="molecule type" value="Genomic_DNA"/>
</dbReference>
<dbReference type="Gene3D" id="3.40.50.720">
    <property type="entry name" value="NAD(P)-binding Rossmann-like Domain"/>
    <property type="match status" value="2"/>
</dbReference>